<dbReference type="SUPFAM" id="SSF56601">
    <property type="entry name" value="beta-lactamase/transpeptidase-like"/>
    <property type="match status" value="1"/>
</dbReference>
<dbReference type="AlphaFoldDB" id="A0A1A2E4R4"/>
<accession>A0A1A2E4R4</accession>
<evidence type="ECO:0000313" key="1">
    <source>
        <dbReference type="EMBL" id="OBF99493.1"/>
    </source>
</evidence>
<proteinExistence type="predicted"/>
<sequence>MQTRLHATAGVVIRAVGSDPGGPVILGEWTSGPAWSTIKVPLAIAEMRQRNSDQVSDDVTAAITQSDNAAAESIWASLGEPTEAAAKVEAVLGAAGDATIVQTQKVRPEFSAFGQTEWSLVSQAQFLASAACDSRDQPVLELMGQIEPSQRWGLGVIPGTRIKGGWGPSPAGRYLVRQIAVVPTPKGSMVVAMAVEPDSGDYSEGVADLTELAGWLRAHAEALPSGTCGV</sequence>
<dbReference type="Proteomes" id="UP000093985">
    <property type="component" value="Unassembled WGS sequence"/>
</dbReference>
<dbReference type="Gene3D" id="3.40.710.10">
    <property type="entry name" value="DD-peptidase/beta-lactamase superfamily"/>
    <property type="match status" value="1"/>
</dbReference>
<dbReference type="InterPro" id="IPR012338">
    <property type="entry name" value="Beta-lactam/transpept-like"/>
</dbReference>
<organism evidence="1 2">
    <name type="scientific">Mycolicibacter sinensis (strain JDM601)</name>
    <name type="common">Mycobacterium sinense</name>
    <dbReference type="NCBI Taxonomy" id="875328"/>
    <lineage>
        <taxon>Bacteria</taxon>
        <taxon>Bacillati</taxon>
        <taxon>Actinomycetota</taxon>
        <taxon>Actinomycetes</taxon>
        <taxon>Mycobacteriales</taxon>
        <taxon>Mycobacteriaceae</taxon>
        <taxon>Mycolicibacter</taxon>
    </lineage>
</organism>
<name>A0A1A2E4R4_MYCSD</name>
<evidence type="ECO:0008006" key="3">
    <source>
        <dbReference type="Google" id="ProtNLM"/>
    </source>
</evidence>
<protein>
    <recommendedName>
        <fullName evidence="3">Beta-lactamase</fullName>
    </recommendedName>
</protein>
<reference evidence="2" key="1">
    <citation type="submission" date="2016-06" db="EMBL/GenBank/DDBJ databases">
        <authorList>
            <person name="Sutton G."/>
            <person name="Brinkac L."/>
            <person name="Sanka R."/>
            <person name="Adams M."/>
            <person name="Lau E."/>
            <person name="Mehaffy C."/>
            <person name="Tameris M."/>
            <person name="Hatherill M."/>
            <person name="Hanekom W."/>
            <person name="Mahomed H."/>
            <person name="Mcshane H."/>
        </authorList>
    </citation>
    <scope>NUCLEOTIDE SEQUENCE [LARGE SCALE GENOMIC DNA]</scope>
    <source>
        <strain evidence="2">852014-51077_SCH5608930-a</strain>
    </source>
</reference>
<evidence type="ECO:0000313" key="2">
    <source>
        <dbReference type="Proteomes" id="UP000093985"/>
    </source>
</evidence>
<comment type="caution">
    <text evidence="1">The sequence shown here is derived from an EMBL/GenBank/DDBJ whole genome shotgun (WGS) entry which is preliminary data.</text>
</comment>
<dbReference type="EMBL" id="LZIN01000105">
    <property type="protein sequence ID" value="OBF99493.1"/>
    <property type="molecule type" value="Genomic_DNA"/>
</dbReference>
<gene>
    <name evidence="1" type="ORF">A5771_19235</name>
</gene>